<reference evidence="2 3" key="1">
    <citation type="journal article" date="2018" name="Int. J. Syst. Evol. Microbiol.">
        <title>Planococcus salinus sp. nov., a moderately halophilic bacterium isolated from a saline-alkali soil.</title>
        <authorList>
            <person name="Gan L."/>
        </authorList>
    </citation>
    <scope>NUCLEOTIDE SEQUENCE [LARGE SCALE GENOMIC DNA]</scope>
    <source>
        <strain evidence="2 3">LCB217</strain>
    </source>
</reference>
<evidence type="ECO:0000256" key="1">
    <source>
        <dbReference type="SAM" id="Phobius"/>
    </source>
</evidence>
<evidence type="ECO:0000313" key="3">
    <source>
        <dbReference type="Proteomes" id="UP000275473"/>
    </source>
</evidence>
<comment type="caution">
    <text evidence="2">The sequence shown here is derived from an EMBL/GenBank/DDBJ whole genome shotgun (WGS) entry which is preliminary data.</text>
</comment>
<feature type="transmembrane region" description="Helical" evidence="1">
    <location>
        <begin position="6"/>
        <end position="24"/>
    </location>
</feature>
<keyword evidence="1" id="KW-0472">Membrane</keyword>
<keyword evidence="1" id="KW-0812">Transmembrane</keyword>
<dbReference type="Proteomes" id="UP000275473">
    <property type="component" value="Unassembled WGS sequence"/>
</dbReference>
<dbReference type="AlphaFoldDB" id="A0A3M8PBT2"/>
<name>A0A3M8PBT2_9BACL</name>
<proteinExistence type="predicted"/>
<protein>
    <recommendedName>
        <fullName evidence="4">Ribosomal protein L7/L12 C-terminal domain-containing protein</fullName>
    </recommendedName>
</protein>
<evidence type="ECO:0008006" key="4">
    <source>
        <dbReference type="Google" id="ProtNLM"/>
    </source>
</evidence>
<sequence length="94" mass="10665">MDMTWIMIFVGAALVLVYLIYGSVNERLKAMETRMNIMQETISQLTAEGQVTEPAINEELRRLVKDGKTVEAVKKARKAFGLSLLEAKRYVDDL</sequence>
<accession>A0A3M8PBT2</accession>
<evidence type="ECO:0000313" key="2">
    <source>
        <dbReference type="EMBL" id="RNF40654.1"/>
    </source>
</evidence>
<keyword evidence="1" id="KW-1133">Transmembrane helix</keyword>
<gene>
    <name evidence="2" type="ORF">EEX84_04315</name>
</gene>
<dbReference type="EMBL" id="RIAX01000002">
    <property type="protein sequence ID" value="RNF40654.1"/>
    <property type="molecule type" value="Genomic_DNA"/>
</dbReference>
<keyword evidence="3" id="KW-1185">Reference proteome</keyword>
<organism evidence="2 3">
    <name type="scientific">Planococcus salinus</name>
    <dbReference type="NCBI Taxonomy" id="1848460"/>
    <lineage>
        <taxon>Bacteria</taxon>
        <taxon>Bacillati</taxon>
        <taxon>Bacillota</taxon>
        <taxon>Bacilli</taxon>
        <taxon>Bacillales</taxon>
        <taxon>Caryophanaceae</taxon>
        <taxon>Planococcus</taxon>
    </lineage>
</organism>
<dbReference type="OrthoDB" id="2649700at2"/>